<keyword evidence="2" id="KW-0813">Transport</keyword>
<evidence type="ECO:0000256" key="3">
    <source>
        <dbReference type="ARBA" id="ARBA00022458"/>
    </source>
</evidence>
<dbReference type="GO" id="GO:0005524">
    <property type="term" value="F:ATP binding"/>
    <property type="evidence" value="ECO:0007669"/>
    <property type="project" value="UniProtKB-KW"/>
</dbReference>
<reference evidence="7 8" key="1">
    <citation type="submission" date="2018-01" db="EMBL/GenBank/DDBJ databases">
        <title>Metagenomic assembled genomes from two thermal pools in the Uzon Caldera, Kamchatka, Russia.</title>
        <authorList>
            <person name="Wilkins L."/>
            <person name="Ettinger C."/>
        </authorList>
    </citation>
    <scope>NUCLEOTIDE SEQUENCE [LARGE SCALE GENOMIC DNA]</scope>
    <source>
        <strain evidence="7">ZAV-15</strain>
    </source>
</reference>
<dbReference type="SMART" id="SM00382">
    <property type="entry name" value="AAA"/>
    <property type="match status" value="1"/>
</dbReference>
<comment type="similarity">
    <text evidence="1">Belongs to the ABC transporter superfamily.</text>
</comment>
<dbReference type="Pfam" id="PF00005">
    <property type="entry name" value="ABC_tran"/>
    <property type="match status" value="1"/>
</dbReference>
<comment type="caution">
    <text evidence="7">The sequence shown here is derived from an EMBL/GenBank/DDBJ whole genome shotgun (WGS) entry which is preliminary data.</text>
</comment>
<dbReference type="GO" id="GO:0016887">
    <property type="term" value="F:ATP hydrolysis activity"/>
    <property type="evidence" value="ECO:0007669"/>
    <property type="project" value="InterPro"/>
</dbReference>
<dbReference type="SUPFAM" id="SSF52540">
    <property type="entry name" value="P-loop containing nucleoside triphosphate hydrolases"/>
    <property type="match status" value="1"/>
</dbReference>
<keyword evidence="3" id="KW-0536">Nodulation</keyword>
<name>A0A2N7PLE9_9BACT</name>
<keyword evidence="4" id="KW-0547">Nucleotide-binding</keyword>
<dbReference type="CDD" id="cd03230">
    <property type="entry name" value="ABC_DR_subfamily_A"/>
    <property type="match status" value="1"/>
</dbReference>
<organism evidence="7 8">
    <name type="scientific">Caldimicrobium thiodismutans</name>
    <dbReference type="NCBI Taxonomy" id="1653476"/>
    <lineage>
        <taxon>Bacteria</taxon>
        <taxon>Pseudomonadati</taxon>
        <taxon>Thermodesulfobacteriota</taxon>
        <taxon>Thermodesulfobacteria</taxon>
        <taxon>Thermodesulfobacteriales</taxon>
        <taxon>Thermodesulfobacteriaceae</taxon>
        <taxon>Caldimicrobium</taxon>
    </lineage>
</organism>
<dbReference type="InterPro" id="IPR050763">
    <property type="entry name" value="ABC_transporter_ATP-binding"/>
</dbReference>
<evidence type="ECO:0000259" key="6">
    <source>
        <dbReference type="PROSITE" id="PS50893"/>
    </source>
</evidence>
<dbReference type="PANTHER" id="PTHR42711:SF5">
    <property type="entry name" value="ABC TRANSPORTER ATP-BINDING PROTEIN NATA"/>
    <property type="match status" value="1"/>
</dbReference>
<dbReference type="Proteomes" id="UP000235731">
    <property type="component" value="Unassembled WGS sequence"/>
</dbReference>
<keyword evidence="5 7" id="KW-0067">ATP-binding</keyword>
<protein>
    <submittedName>
        <fullName evidence="7">ABC transporter ATP-binding protein</fullName>
    </submittedName>
</protein>
<sequence length="243" mass="27788">MEPLLRVKGIYKRFGKKEVLKDISFELYPKDILGIIGPNGAGKSTLLYILLGIITPEKGEIFYFGRNFFQERSSLLKRVGFASQYVSLPYSLTVKENLMVFSHLYEVEEPERKINELLELFKLKEKEKVLSRALSSGEMMRLNLVRANLSDPEILLLDEPTAGLDPEYVKYVGTILKDRAEKQGKAIILTSHQLGELEKIINKILLLKEGKIIGYGTLKEVFHKFSVSHLEDLYFKVFGDVNL</sequence>
<proteinExistence type="inferred from homology"/>
<dbReference type="Gene3D" id="3.40.50.300">
    <property type="entry name" value="P-loop containing nucleotide triphosphate hydrolases"/>
    <property type="match status" value="1"/>
</dbReference>
<evidence type="ECO:0000256" key="2">
    <source>
        <dbReference type="ARBA" id="ARBA00022448"/>
    </source>
</evidence>
<evidence type="ECO:0000256" key="1">
    <source>
        <dbReference type="ARBA" id="ARBA00005417"/>
    </source>
</evidence>
<dbReference type="PANTHER" id="PTHR42711">
    <property type="entry name" value="ABC TRANSPORTER ATP-BINDING PROTEIN"/>
    <property type="match status" value="1"/>
</dbReference>
<dbReference type="PROSITE" id="PS50893">
    <property type="entry name" value="ABC_TRANSPORTER_2"/>
    <property type="match status" value="1"/>
</dbReference>
<evidence type="ECO:0000313" key="7">
    <source>
        <dbReference type="EMBL" id="PMP64535.1"/>
    </source>
</evidence>
<gene>
    <name evidence="7" type="ORF">C0197_00330</name>
</gene>
<evidence type="ECO:0000256" key="5">
    <source>
        <dbReference type="ARBA" id="ARBA00022840"/>
    </source>
</evidence>
<dbReference type="InterPro" id="IPR027417">
    <property type="entry name" value="P-loop_NTPase"/>
</dbReference>
<feature type="domain" description="ABC transporter" evidence="6">
    <location>
        <begin position="5"/>
        <end position="234"/>
    </location>
</feature>
<dbReference type="InterPro" id="IPR003593">
    <property type="entry name" value="AAA+_ATPase"/>
</dbReference>
<dbReference type="AlphaFoldDB" id="A0A2N7PLE9"/>
<dbReference type="InterPro" id="IPR003439">
    <property type="entry name" value="ABC_transporter-like_ATP-bd"/>
</dbReference>
<evidence type="ECO:0000313" key="8">
    <source>
        <dbReference type="Proteomes" id="UP000235731"/>
    </source>
</evidence>
<accession>A0A2N7PLE9</accession>
<dbReference type="EMBL" id="PNIE01000005">
    <property type="protein sequence ID" value="PMP64535.1"/>
    <property type="molecule type" value="Genomic_DNA"/>
</dbReference>
<evidence type="ECO:0000256" key="4">
    <source>
        <dbReference type="ARBA" id="ARBA00022741"/>
    </source>
</evidence>